<evidence type="ECO:0000256" key="1">
    <source>
        <dbReference type="ARBA" id="ARBA00007133"/>
    </source>
</evidence>
<dbReference type="InterPro" id="IPR009395">
    <property type="entry name" value="BLOC1S1"/>
</dbReference>
<sequence length="149" mass="16864">MYSPQRSFARGRSASSSESERSIPEAKGLEASLLQLIHDHSNTSLLLRQRTEKAKKEAIIKATRVSDLLVETVNGGVQECYVIEKRIEQEIRALSTSITRFTKQTDQWLATTHALNTAVKEIGDFENWIKVMEYDCKSITAAIQNIHQE</sequence>
<comment type="similarity">
    <text evidence="1">Belongs to the BLOC1S1 family.</text>
</comment>
<comment type="caution">
    <text evidence="4">The sequence shown here is derived from an EMBL/GenBank/DDBJ whole genome shotgun (WGS) entry which is preliminary data.</text>
</comment>
<evidence type="ECO:0000256" key="3">
    <source>
        <dbReference type="SAM" id="MobiDB-lite"/>
    </source>
</evidence>
<dbReference type="PANTHER" id="PTHR13073">
    <property type="entry name" value="BLOC-1 COMPLEX SUBUNIT 1"/>
    <property type="match status" value="1"/>
</dbReference>
<dbReference type="Pfam" id="PF06320">
    <property type="entry name" value="GCN5L1"/>
    <property type="match status" value="1"/>
</dbReference>
<accession>A0AAE1KIT6</accession>
<dbReference type="PANTHER" id="PTHR13073:SF0">
    <property type="entry name" value="BIOGENESIS OF LYSOSOME-RELATED ORGANELLES COMPLEX 1 SUBUNIT 1"/>
    <property type="match status" value="1"/>
</dbReference>
<dbReference type="Proteomes" id="UP001293593">
    <property type="component" value="Unassembled WGS sequence"/>
</dbReference>
<organism evidence="4 5">
    <name type="scientific">Acacia crassicarpa</name>
    <name type="common">northern wattle</name>
    <dbReference type="NCBI Taxonomy" id="499986"/>
    <lineage>
        <taxon>Eukaryota</taxon>
        <taxon>Viridiplantae</taxon>
        <taxon>Streptophyta</taxon>
        <taxon>Embryophyta</taxon>
        <taxon>Tracheophyta</taxon>
        <taxon>Spermatophyta</taxon>
        <taxon>Magnoliopsida</taxon>
        <taxon>eudicotyledons</taxon>
        <taxon>Gunneridae</taxon>
        <taxon>Pentapetalae</taxon>
        <taxon>rosids</taxon>
        <taxon>fabids</taxon>
        <taxon>Fabales</taxon>
        <taxon>Fabaceae</taxon>
        <taxon>Caesalpinioideae</taxon>
        <taxon>mimosoid clade</taxon>
        <taxon>Acacieae</taxon>
        <taxon>Acacia</taxon>
    </lineage>
</organism>
<proteinExistence type="inferred from homology"/>
<keyword evidence="5" id="KW-1185">Reference proteome</keyword>
<dbReference type="EMBL" id="JAWXYG010000004">
    <property type="protein sequence ID" value="KAK4274895.1"/>
    <property type="molecule type" value="Genomic_DNA"/>
</dbReference>
<evidence type="ECO:0000313" key="5">
    <source>
        <dbReference type="Proteomes" id="UP001293593"/>
    </source>
</evidence>
<reference evidence="4" key="1">
    <citation type="submission" date="2023-10" db="EMBL/GenBank/DDBJ databases">
        <title>Chromosome-level genome of the transformable northern wattle, Acacia crassicarpa.</title>
        <authorList>
            <person name="Massaro I."/>
            <person name="Sinha N.R."/>
            <person name="Poethig S."/>
            <person name="Leichty A.R."/>
        </authorList>
    </citation>
    <scope>NUCLEOTIDE SEQUENCE</scope>
    <source>
        <strain evidence="4">Acra3RX</strain>
        <tissue evidence="4">Leaf</tissue>
    </source>
</reference>
<gene>
    <name evidence="4" type="ORF">QN277_018057</name>
</gene>
<evidence type="ECO:0000256" key="2">
    <source>
        <dbReference type="ARBA" id="ARBA00019577"/>
    </source>
</evidence>
<feature type="region of interest" description="Disordered" evidence="3">
    <location>
        <begin position="1"/>
        <end position="23"/>
    </location>
</feature>
<dbReference type="GO" id="GO:0016197">
    <property type="term" value="P:endosomal transport"/>
    <property type="evidence" value="ECO:0007669"/>
    <property type="project" value="TreeGrafter"/>
</dbReference>
<evidence type="ECO:0000313" key="4">
    <source>
        <dbReference type="EMBL" id="KAK4274895.1"/>
    </source>
</evidence>
<name>A0AAE1KIT6_9FABA</name>
<dbReference type="AlphaFoldDB" id="A0AAE1KIT6"/>
<feature type="compositionally biased region" description="Low complexity" evidence="3">
    <location>
        <begin position="1"/>
        <end position="17"/>
    </location>
</feature>
<protein>
    <recommendedName>
        <fullName evidence="2">Biogenesis of lysosome-related organelles complex 1 subunit 1</fullName>
    </recommendedName>
</protein>
<dbReference type="GO" id="GO:0031083">
    <property type="term" value="C:BLOC-1 complex"/>
    <property type="evidence" value="ECO:0007669"/>
    <property type="project" value="InterPro"/>
</dbReference>